<keyword evidence="4" id="KW-1133">Transmembrane helix</keyword>
<feature type="compositionally biased region" description="Basic residues" evidence="6">
    <location>
        <begin position="184"/>
        <end position="195"/>
    </location>
</feature>
<feature type="compositionally biased region" description="Low complexity" evidence="6">
    <location>
        <begin position="210"/>
        <end position="235"/>
    </location>
</feature>
<proteinExistence type="inferred from homology"/>
<sequence>RPAPGRAGGGEDHPPPPPRTSPRPHSRRLEKTKGSHWKCLLPHAAHPLVRGRWWPGGRLARVPRLAPAPAPAAGSARRPPTRPAPAPTATCTSPWPSCRCSTCCTWPSAGTAGAPGPGPAHGTRATVQALVRRLQRAPPCVWWRPPATTTCGGTRQVTPLPATATPTPPPQVYHEPGRQPHGPGRVRLRGPRRPGRVQGAGRPGRPPGHPACASPNASASAAPRPRRPTSPSRARFFGAHEGLDDYPGGPRRHAPEGRGLPRVGPGLRRPPPPALARPGPGSSGWPRAATLSWPLRVAAACRHGPRPLPGGEALRGRLAPRPPAGWPGWPRWTSPSWSGNICSNRQLVPSYSEALLMGGPGSAAFLRGCRRCRRSGSSASLPSARTRAPACPSAAAAFSLGGVRGRGPGPGPGPGPPPRGSSAASAGAPWAAGPRTPGPWRAPRPTGTPWDYPVLNRPPGRRCRGDGGRQGPF</sequence>
<dbReference type="Bgee" id="ENSOANG00000042975">
    <property type="expression patterns" value="Expressed in cerebellum and 2 other cell types or tissues"/>
</dbReference>
<evidence type="ECO:0000256" key="1">
    <source>
        <dbReference type="ARBA" id="ARBA00004141"/>
    </source>
</evidence>
<feature type="compositionally biased region" description="Polar residues" evidence="6">
    <location>
        <begin position="148"/>
        <end position="157"/>
    </location>
</feature>
<keyword evidence="5" id="KW-0472">Membrane</keyword>
<evidence type="ECO:0000313" key="7">
    <source>
        <dbReference type="Ensembl" id="ENSOANP00000052329.1"/>
    </source>
</evidence>
<comment type="subcellular location">
    <subcellularLocation>
        <location evidence="1">Membrane</location>
        <topology evidence="1">Multi-pass membrane protein</topology>
    </subcellularLocation>
</comment>
<reference evidence="7 8" key="1">
    <citation type="journal article" date="2008" name="Nature">
        <title>Genome analysis of the platypus reveals unique signatures of evolution.</title>
        <authorList>
            <person name="Warren W.C."/>
            <person name="Hillier L.W."/>
            <person name="Marshall Graves J.A."/>
            <person name="Birney E."/>
            <person name="Ponting C.P."/>
            <person name="Grutzner F."/>
            <person name="Belov K."/>
            <person name="Miller W."/>
            <person name="Clarke L."/>
            <person name="Chinwalla A.T."/>
            <person name="Yang S.P."/>
            <person name="Heger A."/>
            <person name="Locke D.P."/>
            <person name="Miethke P."/>
            <person name="Waters P.D."/>
            <person name="Veyrunes F."/>
            <person name="Fulton L."/>
            <person name="Fulton B."/>
            <person name="Graves T."/>
            <person name="Wallis J."/>
            <person name="Puente X.S."/>
            <person name="Lopez-Otin C."/>
            <person name="Ordonez G.R."/>
            <person name="Eichler E.E."/>
            <person name="Chen L."/>
            <person name="Cheng Z."/>
            <person name="Deakin J.E."/>
            <person name="Alsop A."/>
            <person name="Thompson K."/>
            <person name="Kirby P."/>
            <person name="Papenfuss A.T."/>
            <person name="Wakefield M.J."/>
            <person name="Olender T."/>
            <person name="Lancet D."/>
            <person name="Huttley G.A."/>
            <person name="Smit A.F."/>
            <person name="Pask A."/>
            <person name="Temple-Smith P."/>
            <person name="Batzer M.A."/>
            <person name="Walker J.A."/>
            <person name="Konkel M.K."/>
            <person name="Harris R.S."/>
            <person name="Whittington C.M."/>
            <person name="Wong E.S."/>
            <person name="Gemmell N.J."/>
            <person name="Buschiazzo E."/>
            <person name="Vargas Jentzsch I.M."/>
            <person name="Merkel A."/>
            <person name="Schmitz J."/>
            <person name="Zemann A."/>
            <person name="Churakov G."/>
            <person name="Kriegs J.O."/>
            <person name="Brosius J."/>
            <person name="Murchison E.P."/>
            <person name="Sachidanandam R."/>
            <person name="Smith C."/>
            <person name="Hannon G.J."/>
            <person name="Tsend-Ayush E."/>
            <person name="McMillan D."/>
            <person name="Attenborough R."/>
            <person name="Rens W."/>
            <person name="Ferguson-Smith M."/>
            <person name="Lefevre C.M."/>
            <person name="Sharp J.A."/>
            <person name="Nicholas K.R."/>
            <person name="Ray D.A."/>
            <person name="Kube M."/>
            <person name="Reinhardt R."/>
            <person name="Pringle T.H."/>
            <person name="Taylor J."/>
            <person name="Jones R.C."/>
            <person name="Nixon B."/>
            <person name="Dacheux J.L."/>
            <person name="Niwa H."/>
            <person name="Sekita Y."/>
            <person name="Huang X."/>
            <person name="Stark A."/>
            <person name="Kheradpour P."/>
            <person name="Kellis M."/>
            <person name="Flicek P."/>
            <person name="Chen Y."/>
            <person name="Webber C."/>
            <person name="Hardison R."/>
            <person name="Nelson J."/>
            <person name="Hallsworth-Pepin K."/>
            <person name="Delehaunty K."/>
            <person name="Markovic C."/>
            <person name="Minx P."/>
            <person name="Feng Y."/>
            <person name="Kremitzki C."/>
            <person name="Mitreva M."/>
            <person name="Glasscock J."/>
            <person name="Wylie T."/>
            <person name="Wohldmann P."/>
            <person name="Thiru P."/>
            <person name="Nhan M.N."/>
            <person name="Pohl C.S."/>
            <person name="Smith S.M."/>
            <person name="Hou S."/>
            <person name="Nefedov M."/>
            <person name="de Jong P.J."/>
            <person name="Renfree M.B."/>
            <person name="Mardis E.R."/>
            <person name="Wilson R.K."/>
        </authorList>
    </citation>
    <scope>NUCLEOTIDE SEQUENCE [LARGE SCALE GENOMIC DNA]</scope>
    <source>
        <strain evidence="7 8">Glennie</strain>
    </source>
</reference>
<feature type="compositionally biased region" description="Low complexity" evidence="6">
    <location>
        <begin position="257"/>
        <end position="267"/>
    </location>
</feature>
<feature type="region of interest" description="Disordered" evidence="6">
    <location>
        <begin position="402"/>
        <end position="473"/>
    </location>
</feature>
<feature type="compositionally biased region" description="Low complexity" evidence="6">
    <location>
        <begin position="67"/>
        <end position="78"/>
    </location>
</feature>
<organism evidence="7 8">
    <name type="scientific">Ornithorhynchus anatinus</name>
    <name type="common">Duckbill platypus</name>
    <dbReference type="NCBI Taxonomy" id="9258"/>
    <lineage>
        <taxon>Eukaryota</taxon>
        <taxon>Metazoa</taxon>
        <taxon>Chordata</taxon>
        <taxon>Craniata</taxon>
        <taxon>Vertebrata</taxon>
        <taxon>Euteleostomi</taxon>
        <taxon>Mammalia</taxon>
        <taxon>Monotremata</taxon>
        <taxon>Ornithorhynchidae</taxon>
        <taxon>Ornithorhynchus</taxon>
    </lineage>
</organism>
<name>A0A6I8PKK0_ORNAN</name>
<evidence type="ECO:0000256" key="2">
    <source>
        <dbReference type="ARBA" id="ARBA00009583"/>
    </source>
</evidence>
<dbReference type="PANTHER" id="PTHR31893">
    <property type="entry name" value="TRANSMEMBRANE PROTEIN 151 HOMOLOG"/>
    <property type="match status" value="1"/>
</dbReference>
<feature type="region of interest" description="Disordered" evidence="6">
    <location>
        <begin position="1"/>
        <end position="37"/>
    </location>
</feature>
<feature type="region of interest" description="Disordered" evidence="6">
    <location>
        <begin position="148"/>
        <end position="285"/>
    </location>
</feature>
<dbReference type="AlphaFoldDB" id="A0A6I8PKK0"/>
<reference evidence="7" key="2">
    <citation type="submission" date="2025-08" db="UniProtKB">
        <authorList>
            <consortium name="Ensembl"/>
        </authorList>
    </citation>
    <scope>IDENTIFICATION</scope>
    <source>
        <strain evidence="7">Glennie</strain>
    </source>
</reference>
<accession>A0A6I8PKK0</accession>
<dbReference type="GO" id="GO:0016020">
    <property type="term" value="C:membrane"/>
    <property type="evidence" value="ECO:0000318"/>
    <property type="project" value="GO_Central"/>
</dbReference>
<feature type="compositionally biased region" description="Low complexity" evidence="6">
    <location>
        <begin position="420"/>
        <end position="435"/>
    </location>
</feature>
<gene>
    <name evidence="7" type="primary">TMEM151A</name>
</gene>
<keyword evidence="8" id="KW-1185">Reference proteome</keyword>
<keyword evidence="3" id="KW-0812">Transmembrane</keyword>
<comment type="similarity">
    <text evidence="2">Belongs to the TMEM151 family.</text>
</comment>
<evidence type="ECO:0000256" key="3">
    <source>
        <dbReference type="ARBA" id="ARBA00022692"/>
    </source>
</evidence>
<evidence type="ECO:0000256" key="5">
    <source>
        <dbReference type="ARBA" id="ARBA00023136"/>
    </source>
</evidence>
<dbReference type="GO" id="GO:0005783">
    <property type="term" value="C:endoplasmic reticulum"/>
    <property type="evidence" value="ECO:0000318"/>
    <property type="project" value="GO_Central"/>
</dbReference>
<dbReference type="PANTHER" id="PTHR31893:SF3">
    <property type="entry name" value="TRANSMEMBRANE PROTEIN 151A"/>
    <property type="match status" value="1"/>
</dbReference>
<dbReference type="Ensembl" id="ENSOANT00000065317.1">
    <property type="protein sequence ID" value="ENSOANP00000052329.1"/>
    <property type="gene ID" value="ENSOANG00000042975.1"/>
</dbReference>
<protein>
    <submittedName>
        <fullName evidence="7">Uncharacterized protein</fullName>
    </submittedName>
</protein>
<evidence type="ECO:0000256" key="4">
    <source>
        <dbReference type="ARBA" id="ARBA00022989"/>
    </source>
</evidence>
<evidence type="ECO:0000256" key="6">
    <source>
        <dbReference type="SAM" id="MobiDB-lite"/>
    </source>
</evidence>
<feature type="compositionally biased region" description="Pro residues" evidence="6">
    <location>
        <begin position="409"/>
        <end position="419"/>
    </location>
</feature>
<dbReference type="InParanoid" id="A0A6I8PKK0"/>
<dbReference type="FunCoup" id="A0A6I8PKK0">
    <property type="interactions" value="36"/>
</dbReference>
<dbReference type="Proteomes" id="UP000002279">
    <property type="component" value="Chromosome 3"/>
</dbReference>
<reference evidence="7" key="3">
    <citation type="submission" date="2025-09" db="UniProtKB">
        <authorList>
            <consortium name="Ensembl"/>
        </authorList>
    </citation>
    <scope>IDENTIFICATION</scope>
    <source>
        <strain evidence="7">Glennie</strain>
    </source>
</reference>
<dbReference type="InterPro" id="IPR026767">
    <property type="entry name" value="Tmem151"/>
</dbReference>
<dbReference type="OMA" id="VTCHARR"/>
<evidence type="ECO:0000313" key="8">
    <source>
        <dbReference type="Proteomes" id="UP000002279"/>
    </source>
</evidence>
<feature type="region of interest" description="Disordered" evidence="6">
    <location>
        <begin position="67"/>
        <end position="94"/>
    </location>
</feature>